<accession>A0A917A4W8</accession>
<keyword evidence="1" id="KW-0472">Membrane</keyword>
<evidence type="ECO:0000313" key="3">
    <source>
        <dbReference type="EMBL" id="GGE27680.1"/>
    </source>
</evidence>
<proteinExistence type="predicted"/>
<dbReference type="Pfam" id="PF07331">
    <property type="entry name" value="TctB"/>
    <property type="match status" value="1"/>
</dbReference>
<dbReference type="EMBL" id="BMFJ01000001">
    <property type="protein sequence ID" value="GGE27680.1"/>
    <property type="molecule type" value="Genomic_DNA"/>
</dbReference>
<reference evidence="4" key="1">
    <citation type="journal article" date="2019" name="Int. J. Syst. Evol. Microbiol.">
        <title>The Global Catalogue of Microorganisms (GCM) 10K type strain sequencing project: providing services to taxonomists for standard genome sequencing and annotation.</title>
        <authorList>
            <consortium name="The Broad Institute Genomics Platform"/>
            <consortium name="The Broad Institute Genome Sequencing Center for Infectious Disease"/>
            <person name="Wu L."/>
            <person name="Ma J."/>
        </authorList>
    </citation>
    <scope>NUCLEOTIDE SEQUENCE [LARGE SCALE GENOMIC DNA]</scope>
    <source>
        <strain evidence="4">CGMCC 1.12664</strain>
    </source>
</reference>
<dbReference type="InterPro" id="IPR009936">
    <property type="entry name" value="DUF1468"/>
</dbReference>
<keyword evidence="1" id="KW-1133">Transmembrane helix</keyword>
<evidence type="ECO:0000259" key="2">
    <source>
        <dbReference type="Pfam" id="PF07331"/>
    </source>
</evidence>
<dbReference type="Proteomes" id="UP000612855">
    <property type="component" value="Unassembled WGS sequence"/>
</dbReference>
<name>A0A917A4W8_9RHOB</name>
<feature type="transmembrane region" description="Helical" evidence="1">
    <location>
        <begin position="35"/>
        <end position="57"/>
    </location>
</feature>
<organism evidence="3 4">
    <name type="scientific">Primorskyibacter flagellatus</name>
    <dbReference type="NCBI Taxonomy" id="1387277"/>
    <lineage>
        <taxon>Bacteria</taxon>
        <taxon>Pseudomonadati</taxon>
        <taxon>Pseudomonadota</taxon>
        <taxon>Alphaproteobacteria</taxon>
        <taxon>Rhodobacterales</taxon>
        <taxon>Roseobacteraceae</taxon>
        <taxon>Primorskyibacter</taxon>
    </lineage>
</organism>
<sequence>MIRMNQLAGGLCLLAGLVLAALAMAMPVGSLSRMGPGFLPLAIAGGLCMIGVCIALFDRDATGIARPAEIRSQLRALAAVLGAVALFALLVDRAGLVPTSALSAFAASFAMRDISWTARVTLSAVIAVICIAIFHFGLRLPVPLIGA</sequence>
<evidence type="ECO:0000313" key="4">
    <source>
        <dbReference type="Proteomes" id="UP000612855"/>
    </source>
</evidence>
<dbReference type="AlphaFoldDB" id="A0A917A4W8"/>
<gene>
    <name evidence="3" type="ORF">GCM10011360_14880</name>
</gene>
<keyword evidence="1" id="KW-0812">Transmembrane</keyword>
<comment type="caution">
    <text evidence="3">The sequence shown here is derived from an EMBL/GenBank/DDBJ whole genome shotgun (WGS) entry which is preliminary data.</text>
</comment>
<evidence type="ECO:0000256" key="1">
    <source>
        <dbReference type="SAM" id="Phobius"/>
    </source>
</evidence>
<feature type="transmembrane region" description="Helical" evidence="1">
    <location>
        <begin position="77"/>
        <end position="96"/>
    </location>
</feature>
<protein>
    <submittedName>
        <fullName evidence="3">Membrane protein</fullName>
    </submittedName>
</protein>
<feature type="transmembrane region" description="Helical" evidence="1">
    <location>
        <begin position="116"/>
        <end position="138"/>
    </location>
</feature>
<keyword evidence="4" id="KW-1185">Reference proteome</keyword>
<feature type="domain" description="DUF1468" evidence="2">
    <location>
        <begin position="14"/>
        <end position="143"/>
    </location>
</feature>